<evidence type="ECO:0000259" key="1">
    <source>
        <dbReference type="Pfam" id="PF01396"/>
    </source>
</evidence>
<dbReference type="Gene3D" id="3.30.65.10">
    <property type="entry name" value="Bacterial Topoisomerase I, domain 1"/>
    <property type="match status" value="1"/>
</dbReference>
<evidence type="ECO:0008006" key="6">
    <source>
        <dbReference type="Google" id="ProtNLM"/>
    </source>
</evidence>
<dbReference type="Proteomes" id="UP000620127">
    <property type="component" value="Unassembled WGS sequence"/>
</dbReference>
<gene>
    <name evidence="4" type="ORF">GCM10011282_20180</name>
</gene>
<protein>
    <recommendedName>
        <fullName evidence="6">DUF2384 domain-containing protein</fullName>
    </recommendedName>
</protein>
<name>A0ABQ2XFW2_9BURK</name>
<dbReference type="SUPFAM" id="SSF57783">
    <property type="entry name" value="Zinc beta-ribbon"/>
    <property type="match status" value="1"/>
</dbReference>
<dbReference type="InterPro" id="IPR013498">
    <property type="entry name" value="Topo_IA_Znf"/>
</dbReference>
<dbReference type="Pfam" id="PF18974">
    <property type="entry name" value="DUF5710"/>
    <property type="match status" value="1"/>
</dbReference>
<evidence type="ECO:0000313" key="5">
    <source>
        <dbReference type="Proteomes" id="UP000620127"/>
    </source>
</evidence>
<evidence type="ECO:0000313" key="4">
    <source>
        <dbReference type="EMBL" id="GGX14021.1"/>
    </source>
</evidence>
<evidence type="ECO:0000259" key="2">
    <source>
        <dbReference type="Pfam" id="PF09722"/>
    </source>
</evidence>
<dbReference type="RefSeq" id="WP_189346011.1">
    <property type="nucleotide sequence ID" value="NZ_BMYT01000003.1"/>
</dbReference>
<proteinExistence type="predicted"/>
<evidence type="ECO:0000259" key="3">
    <source>
        <dbReference type="Pfam" id="PF18974"/>
    </source>
</evidence>
<feature type="domain" description="DUF5710" evidence="3">
    <location>
        <begin position="4"/>
        <end position="38"/>
    </location>
</feature>
<organism evidence="4 5">
    <name type="scientific">Undibacterium macrobrachii</name>
    <dbReference type="NCBI Taxonomy" id="1119058"/>
    <lineage>
        <taxon>Bacteria</taxon>
        <taxon>Pseudomonadati</taxon>
        <taxon>Pseudomonadota</taxon>
        <taxon>Betaproteobacteria</taxon>
        <taxon>Burkholderiales</taxon>
        <taxon>Oxalobacteraceae</taxon>
        <taxon>Undibacterium</taxon>
    </lineage>
</organism>
<feature type="domain" description="Antitoxin Xre/MbcA/ParS-like toxin-binding" evidence="2">
    <location>
        <begin position="140"/>
        <end position="183"/>
    </location>
</feature>
<dbReference type="InterPro" id="IPR043764">
    <property type="entry name" value="DUF5710"/>
</dbReference>
<dbReference type="EMBL" id="BMYT01000003">
    <property type="protein sequence ID" value="GGX14021.1"/>
    <property type="molecule type" value="Genomic_DNA"/>
</dbReference>
<keyword evidence="5" id="KW-1185">Reference proteome</keyword>
<sequence>MSNRTRLNITPSIKEYAKSFGARFDKRLKEWYVEGSVPAELEELVCREIRSRDYVSEVSPSCPKCGNKMVFRSGANYQFWGCSRFPVCRATLEVGKSISPIQHVLSHLQSNISSSNQKSKCKSEADILVNDRRKAVIALAIVLFGSEHQAMKWLTIAKVSLGNVTPLDFMTSIVGCDRVELLLKERFA</sequence>
<dbReference type="Pfam" id="PF09722">
    <property type="entry name" value="Xre_MbcA_ParS_C"/>
    <property type="match status" value="1"/>
</dbReference>
<accession>A0ABQ2XFW2</accession>
<reference evidence="5" key="1">
    <citation type="journal article" date="2019" name="Int. J. Syst. Evol. Microbiol.">
        <title>The Global Catalogue of Microorganisms (GCM) 10K type strain sequencing project: providing services to taxonomists for standard genome sequencing and annotation.</title>
        <authorList>
            <consortium name="The Broad Institute Genomics Platform"/>
            <consortium name="The Broad Institute Genome Sequencing Center for Infectious Disease"/>
            <person name="Wu L."/>
            <person name="Ma J."/>
        </authorList>
    </citation>
    <scope>NUCLEOTIDE SEQUENCE [LARGE SCALE GENOMIC DNA]</scope>
    <source>
        <strain evidence="5">KCTC 23916</strain>
    </source>
</reference>
<comment type="caution">
    <text evidence="4">The sequence shown here is derived from an EMBL/GenBank/DDBJ whole genome shotgun (WGS) entry which is preliminary data.</text>
</comment>
<feature type="domain" description="DNA topoisomerase type IA zn finger" evidence="1">
    <location>
        <begin position="61"/>
        <end position="93"/>
    </location>
</feature>
<dbReference type="Pfam" id="PF01396">
    <property type="entry name" value="Zn_ribbon_Top1"/>
    <property type="match status" value="1"/>
</dbReference>
<dbReference type="InterPro" id="IPR024467">
    <property type="entry name" value="Xre/MbcA/ParS-like_toxin-bd"/>
</dbReference>